<organism evidence="3 4">
    <name type="scientific">Duganella radicis</name>
    <dbReference type="NCBI Taxonomy" id="551988"/>
    <lineage>
        <taxon>Bacteria</taxon>
        <taxon>Pseudomonadati</taxon>
        <taxon>Pseudomonadota</taxon>
        <taxon>Betaproteobacteria</taxon>
        <taxon>Burkholderiales</taxon>
        <taxon>Oxalobacteraceae</taxon>
        <taxon>Telluria group</taxon>
        <taxon>Duganella</taxon>
    </lineage>
</organism>
<dbReference type="EMBL" id="WNKY01000067">
    <property type="protein sequence ID" value="MTV41740.1"/>
    <property type="molecule type" value="Genomic_DNA"/>
</dbReference>
<evidence type="ECO:0000313" key="3">
    <source>
        <dbReference type="EMBL" id="MTV41740.1"/>
    </source>
</evidence>
<dbReference type="OrthoDB" id="8723876at2"/>
<accession>A0A6L6PRS4</accession>
<evidence type="ECO:0000259" key="2">
    <source>
        <dbReference type="PROSITE" id="PS51702"/>
    </source>
</evidence>
<gene>
    <name evidence="3" type="ORF">GM676_29735</name>
</gene>
<feature type="compositionally biased region" description="Low complexity" evidence="1">
    <location>
        <begin position="90"/>
        <end position="101"/>
    </location>
</feature>
<keyword evidence="4" id="KW-1185">Reference proteome</keyword>
<name>A0A6L6PRS4_9BURK</name>
<comment type="caution">
    <text evidence="3">The sequence shown here is derived from an EMBL/GenBank/DDBJ whole genome shotgun (WGS) entry which is preliminary data.</text>
</comment>
<dbReference type="InterPro" id="IPR003314">
    <property type="entry name" value="Mu-type_HTH"/>
</dbReference>
<dbReference type="AlphaFoldDB" id="A0A6L6PRS4"/>
<dbReference type="GO" id="GO:0003677">
    <property type="term" value="F:DNA binding"/>
    <property type="evidence" value="ECO:0007669"/>
    <property type="project" value="InterPro"/>
</dbReference>
<reference evidence="3 4" key="1">
    <citation type="submission" date="2019-11" db="EMBL/GenBank/DDBJ databases">
        <title>Type strains purchased from KCTC, JCM and DSMZ.</title>
        <authorList>
            <person name="Lu H."/>
        </authorList>
    </citation>
    <scope>NUCLEOTIDE SEQUENCE [LARGE SCALE GENOMIC DNA]</scope>
    <source>
        <strain evidence="3 4">KCTC 22382</strain>
    </source>
</reference>
<dbReference type="Proteomes" id="UP000475582">
    <property type="component" value="Unassembled WGS sequence"/>
</dbReference>
<feature type="domain" description="HTH Mu-type" evidence="2">
    <location>
        <begin position="420"/>
        <end position="431"/>
    </location>
</feature>
<protein>
    <recommendedName>
        <fullName evidence="2">HTH Mu-type domain-containing protein</fullName>
    </recommendedName>
</protein>
<evidence type="ECO:0000256" key="1">
    <source>
        <dbReference type="SAM" id="MobiDB-lite"/>
    </source>
</evidence>
<dbReference type="PROSITE" id="PS51702">
    <property type="entry name" value="HTH_MU"/>
    <property type="match status" value="1"/>
</dbReference>
<feature type="compositionally biased region" description="Basic residues" evidence="1">
    <location>
        <begin position="52"/>
        <end position="66"/>
    </location>
</feature>
<evidence type="ECO:0000313" key="4">
    <source>
        <dbReference type="Proteomes" id="UP000475582"/>
    </source>
</evidence>
<sequence>MNMPVNHPVLWSPAQVPLKDPAFPTLPLPAGPEVQTMSRELFDQLYLGQTPRHSRHASHAGHHPQLKRPQERPLGERLTRPRVGQRPAQEKSASAAGGEASAFDDDETEFPYRVAARGTLDSMLEDDSQRNREEIMQALARMPEPMQQFTVLFGAMKEVERRDDLAPDRKLELKHAFSEMMTDLVNRDRGGIRSALREGAEASPVAATIDAARVSRGMSGERHEIRFKIGARAPGGVDEQLTAMVMVKTLLKNVGPAYAEEAMDSVRTRLMQGLRSFSAVNGPAYMLTYSDATAFAMAKTSFHIAADLKRELVGAAGLLCRLHHVEVASVLLTAAEQGWGKGKAAHLVGQLVTLKQVEEAVAARACLAIRRAVQQLSSLAWPAERAASQKDLLEDLLLMVHKYHDHDTTTPLTKQAARKEKEWLSALAAAG</sequence>
<feature type="compositionally biased region" description="Basic and acidic residues" evidence="1">
    <location>
        <begin position="68"/>
        <end position="79"/>
    </location>
</feature>
<proteinExistence type="predicted"/>
<feature type="region of interest" description="Disordered" evidence="1">
    <location>
        <begin position="50"/>
        <end position="108"/>
    </location>
</feature>